<feature type="compositionally biased region" description="Low complexity" evidence="1">
    <location>
        <begin position="42"/>
        <end position="53"/>
    </location>
</feature>
<feature type="compositionally biased region" description="Polar residues" evidence="1">
    <location>
        <begin position="63"/>
        <end position="73"/>
    </location>
</feature>
<dbReference type="AlphaFoldDB" id="A0A383F4F3"/>
<dbReference type="EMBL" id="UINC01231467">
    <property type="protein sequence ID" value="SVE64007.1"/>
    <property type="molecule type" value="Genomic_DNA"/>
</dbReference>
<feature type="region of interest" description="Disordered" evidence="1">
    <location>
        <begin position="35"/>
        <end position="73"/>
    </location>
</feature>
<feature type="non-terminal residue" evidence="2">
    <location>
        <position position="73"/>
    </location>
</feature>
<reference evidence="2" key="1">
    <citation type="submission" date="2018-05" db="EMBL/GenBank/DDBJ databases">
        <authorList>
            <person name="Lanie J.A."/>
            <person name="Ng W.-L."/>
            <person name="Kazmierczak K.M."/>
            <person name="Andrzejewski T.M."/>
            <person name="Davidsen T.M."/>
            <person name="Wayne K.J."/>
            <person name="Tettelin H."/>
            <person name="Glass J.I."/>
            <person name="Rusch D."/>
            <person name="Podicherti R."/>
            <person name="Tsui H.-C.T."/>
            <person name="Winkler M.E."/>
        </authorList>
    </citation>
    <scope>NUCLEOTIDE SEQUENCE</scope>
</reference>
<sequence length="73" mass="7460">MSEDSDTAVAPEPPKDSGVEVNALTQDDLAALFTEGDQDVVGGDPPEAAPAADTGEEPTEPTVLSQSDDSTEE</sequence>
<gene>
    <name evidence="2" type="ORF">METZ01_LOCUS516861</name>
</gene>
<evidence type="ECO:0000256" key="1">
    <source>
        <dbReference type="SAM" id="MobiDB-lite"/>
    </source>
</evidence>
<name>A0A383F4F3_9ZZZZ</name>
<accession>A0A383F4F3</accession>
<organism evidence="2">
    <name type="scientific">marine metagenome</name>
    <dbReference type="NCBI Taxonomy" id="408172"/>
    <lineage>
        <taxon>unclassified sequences</taxon>
        <taxon>metagenomes</taxon>
        <taxon>ecological metagenomes</taxon>
    </lineage>
</organism>
<feature type="region of interest" description="Disordered" evidence="1">
    <location>
        <begin position="1"/>
        <end position="21"/>
    </location>
</feature>
<evidence type="ECO:0000313" key="2">
    <source>
        <dbReference type="EMBL" id="SVE64007.1"/>
    </source>
</evidence>
<proteinExistence type="predicted"/>
<protein>
    <submittedName>
        <fullName evidence="2">Uncharacterized protein</fullName>
    </submittedName>
</protein>